<name>A0A8S9P288_BRACR</name>
<proteinExistence type="predicted"/>
<evidence type="ECO:0000313" key="1">
    <source>
        <dbReference type="EMBL" id="KAF3507367.1"/>
    </source>
</evidence>
<dbReference type="EMBL" id="QGKX02001521">
    <property type="protein sequence ID" value="KAF3507367.1"/>
    <property type="molecule type" value="Genomic_DNA"/>
</dbReference>
<reference evidence="1" key="1">
    <citation type="submission" date="2019-12" db="EMBL/GenBank/DDBJ databases">
        <title>Genome sequencing and annotation of Brassica cretica.</title>
        <authorList>
            <person name="Studholme D.J."/>
            <person name="Sarris P."/>
        </authorList>
    </citation>
    <scope>NUCLEOTIDE SEQUENCE</scope>
    <source>
        <strain evidence="1">PFS-109/04</strain>
        <tissue evidence="1">Leaf</tissue>
    </source>
</reference>
<evidence type="ECO:0000313" key="2">
    <source>
        <dbReference type="Proteomes" id="UP000712600"/>
    </source>
</evidence>
<comment type="caution">
    <text evidence="1">The sequence shown here is derived from an EMBL/GenBank/DDBJ whole genome shotgun (WGS) entry which is preliminary data.</text>
</comment>
<dbReference type="Proteomes" id="UP000712600">
    <property type="component" value="Unassembled WGS sequence"/>
</dbReference>
<dbReference type="AlphaFoldDB" id="A0A8S9P288"/>
<organism evidence="1 2">
    <name type="scientific">Brassica cretica</name>
    <name type="common">Mustard</name>
    <dbReference type="NCBI Taxonomy" id="69181"/>
    <lineage>
        <taxon>Eukaryota</taxon>
        <taxon>Viridiplantae</taxon>
        <taxon>Streptophyta</taxon>
        <taxon>Embryophyta</taxon>
        <taxon>Tracheophyta</taxon>
        <taxon>Spermatophyta</taxon>
        <taxon>Magnoliopsida</taxon>
        <taxon>eudicotyledons</taxon>
        <taxon>Gunneridae</taxon>
        <taxon>Pentapetalae</taxon>
        <taxon>rosids</taxon>
        <taxon>malvids</taxon>
        <taxon>Brassicales</taxon>
        <taxon>Brassicaceae</taxon>
        <taxon>Brassiceae</taxon>
        <taxon>Brassica</taxon>
    </lineage>
</organism>
<accession>A0A8S9P288</accession>
<sequence length="64" mass="7137">MGLCMGHEYQIGQRSVETKSPRRMAPKEGVSVLTLGQSCTVQGRKNTAREVVLQNKFLTLQECI</sequence>
<protein>
    <submittedName>
        <fullName evidence="1">Uncharacterized protein</fullName>
    </submittedName>
</protein>
<gene>
    <name evidence="1" type="ORF">F2Q69_00009682</name>
</gene>